<keyword evidence="4" id="KW-0812">Transmembrane</keyword>
<dbReference type="OrthoDB" id="6117100at2759"/>
<keyword evidence="6 9" id="KW-0333">Golgi apparatus</keyword>
<dbReference type="Pfam" id="PF03567">
    <property type="entry name" value="Sulfotransfer_2"/>
    <property type="match status" value="1"/>
</dbReference>
<sequence length="321" mass="36655">MTFGPSWSTDLVPLPEFKDSPIISRKHNLMYCPVGKVASSFFTRLVLAIDNPGPLTSPLDIPIEDAGRARCQNLKSLGSKSNMVAFLRQSTKVVFGRNPFSRIYSAYIDKLFSPNPFYWTYWGEKALNLTRHQKAGNLVHQTLHKHDVHLRQVYDECHMCELVYDVIGTLETMAEDLDYILGHLNISSSFQHEPSYSLASKMDIVYDSVQSTFSWKTDIARCISLDQMGIRMWRKLQIRGVIDSSIRYPFRSGQIDNLHSSEFIKACKQAILIQALVEAYKTVSRHDLVVVGNIYKDDFRVFGYNPKPADIFEKQIKNTGS</sequence>
<keyword evidence="8 9" id="KW-0325">Glycoprotein</keyword>
<proteinExistence type="inferred from homology"/>
<dbReference type="Proteomes" id="UP000678393">
    <property type="component" value="Unassembled WGS sequence"/>
</dbReference>
<keyword evidence="3 9" id="KW-0808">Transferase</keyword>
<dbReference type="EC" id="2.8.2.-" evidence="9"/>
<dbReference type="InterPro" id="IPR005331">
    <property type="entry name" value="Sulfotransferase"/>
</dbReference>
<evidence type="ECO:0000256" key="4">
    <source>
        <dbReference type="ARBA" id="ARBA00022692"/>
    </source>
</evidence>
<dbReference type="EMBL" id="CAJHNH020000480">
    <property type="protein sequence ID" value="CAG5117962.1"/>
    <property type="molecule type" value="Genomic_DNA"/>
</dbReference>
<dbReference type="GO" id="GO:0008146">
    <property type="term" value="F:sulfotransferase activity"/>
    <property type="evidence" value="ECO:0007669"/>
    <property type="project" value="InterPro"/>
</dbReference>
<keyword evidence="9" id="KW-0119">Carbohydrate metabolism</keyword>
<dbReference type="GO" id="GO:0016051">
    <property type="term" value="P:carbohydrate biosynthetic process"/>
    <property type="evidence" value="ECO:0007669"/>
    <property type="project" value="InterPro"/>
</dbReference>
<dbReference type="PANTHER" id="PTHR12137">
    <property type="entry name" value="CARBOHYDRATE SULFOTRANSFERASE"/>
    <property type="match status" value="1"/>
</dbReference>
<evidence type="ECO:0000256" key="1">
    <source>
        <dbReference type="ARBA" id="ARBA00004323"/>
    </source>
</evidence>
<keyword evidence="9" id="KW-0735">Signal-anchor</keyword>
<feature type="non-terminal residue" evidence="10">
    <location>
        <position position="321"/>
    </location>
</feature>
<name>A0A8S3YR32_9EUPU</name>
<evidence type="ECO:0000256" key="5">
    <source>
        <dbReference type="ARBA" id="ARBA00022989"/>
    </source>
</evidence>
<evidence type="ECO:0000256" key="7">
    <source>
        <dbReference type="ARBA" id="ARBA00023136"/>
    </source>
</evidence>
<comment type="similarity">
    <text evidence="2 9">Belongs to the sulfotransferase 2 family.</text>
</comment>
<evidence type="ECO:0000313" key="10">
    <source>
        <dbReference type="EMBL" id="CAG5117962.1"/>
    </source>
</evidence>
<gene>
    <name evidence="10" type="ORF">CUNI_LOCUS3520</name>
</gene>
<comment type="caution">
    <text evidence="10">The sequence shown here is derived from an EMBL/GenBank/DDBJ whole genome shotgun (WGS) entry which is preliminary data.</text>
</comment>
<keyword evidence="7" id="KW-0472">Membrane</keyword>
<dbReference type="GO" id="GO:0000139">
    <property type="term" value="C:Golgi membrane"/>
    <property type="evidence" value="ECO:0007669"/>
    <property type="project" value="UniProtKB-SubCell"/>
</dbReference>
<protein>
    <recommendedName>
        <fullName evidence="9">Carbohydrate sulfotransferase</fullName>
        <ecNumber evidence="9">2.8.2.-</ecNumber>
    </recommendedName>
</protein>
<comment type="subcellular location">
    <subcellularLocation>
        <location evidence="1 9">Golgi apparatus membrane</location>
        <topology evidence="1 9">Single-pass type II membrane protein</topology>
    </subcellularLocation>
</comment>
<dbReference type="InterPro" id="IPR018011">
    <property type="entry name" value="Carb_sulfotrans_8-10"/>
</dbReference>
<reference evidence="10" key="1">
    <citation type="submission" date="2021-04" db="EMBL/GenBank/DDBJ databases">
        <authorList>
            <consortium name="Molecular Ecology Group"/>
        </authorList>
    </citation>
    <scope>NUCLEOTIDE SEQUENCE</scope>
</reference>
<dbReference type="PANTHER" id="PTHR12137:SF54">
    <property type="entry name" value="CARBOHYDRATE SULFOTRANSFERASE"/>
    <property type="match status" value="1"/>
</dbReference>
<evidence type="ECO:0000313" key="11">
    <source>
        <dbReference type="Proteomes" id="UP000678393"/>
    </source>
</evidence>
<keyword evidence="11" id="KW-1185">Reference proteome</keyword>
<evidence type="ECO:0000256" key="3">
    <source>
        <dbReference type="ARBA" id="ARBA00022679"/>
    </source>
</evidence>
<evidence type="ECO:0000256" key="8">
    <source>
        <dbReference type="ARBA" id="ARBA00023180"/>
    </source>
</evidence>
<evidence type="ECO:0000256" key="6">
    <source>
        <dbReference type="ARBA" id="ARBA00023034"/>
    </source>
</evidence>
<keyword evidence="5" id="KW-1133">Transmembrane helix</keyword>
<accession>A0A8S3YR32</accession>
<evidence type="ECO:0000256" key="2">
    <source>
        <dbReference type="ARBA" id="ARBA00006339"/>
    </source>
</evidence>
<evidence type="ECO:0000256" key="9">
    <source>
        <dbReference type="RuleBase" id="RU364020"/>
    </source>
</evidence>
<dbReference type="AlphaFoldDB" id="A0A8S3YR32"/>
<organism evidence="10 11">
    <name type="scientific">Candidula unifasciata</name>
    <dbReference type="NCBI Taxonomy" id="100452"/>
    <lineage>
        <taxon>Eukaryota</taxon>
        <taxon>Metazoa</taxon>
        <taxon>Spiralia</taxon>
        <taxon>Lophotrochozoa</taxon>
        <taxon>Mollusca</taxon>
        <taxon>Gastropoda</taxon>
        <taxon>Heterobranchia</taxon>
        <taxon>Euthyneura</taxon>
        <taxon>Panpulmonata</taxon>
        <taxon>Eupulmonata</taxon>
        <taxon>Stylommatophora</taxon>
        <taxon>Helicina</taxon>
        <taxon>Helicoidea</taxon>
        <taxon>Geomitridae</taxon>
        <taxon>Candidula</taxon>
    </lineage>
</organism>